<dbReference type="InterPro" id="IPR007696">
    <property type="entry name" value="DNA_mismatch_repair_MutS_core"/>
</dbReference>
<dbReference type="InterPro" id="IPR035999">
    <property type="entry name" value="Sec7_dom_sf"/>
</dbReference>
<dbReference type="PROSITE" id="PS50190">
    <property type="entry name" value="SEC7"/>
    <property type="match status" value="1"/>
</dbReference>
<dbReference type="GO" id="GO:0032012">
    <property type="term" value="P:regulation of ARF protein signal transduction"/>
    <property type="evidence" value="ECO:0007669"/>
    <property type="project" value="InterPro"/>
</dbReference>
<evidence type="ECO:0000259" key="7">
    <source>
        <dbReference type="PROSITE" id="PS50190"/>
    </source>
</evidence>
<evidence type="ECO:0000256" key="1">
    <source>
        <dbReference type="ARBA" id="ARBA00004287"/>
    </source>
</evidence>
<dbReference type="CDD" id="cd00171">
    <property type="entry name" value="Sec7"/>
    <property type="match status" value="1"/>
</dbReference>
<dbReference type="SUPFAM" id="SSF52540">
    <property type="entry name" value="P-loop containing nucleoside triphosphate hydrolases"/>
    <property type="match status" value="1"/>
</dbReference>
<organism evidence="8 9">
    <name type="scientific">Morella rubra</name>
    <name type="common">Chinese bayberry</name>
    <dbReference type="NCBI Taxonomy" id="262757"/>
    <lineage>
        <taxon>Eukaryota</taxon>
        <taxon>Viridiplantae</taxon>
        <taxon>Streptophyta</taxon>
        <taxon>Embryophyta</taxon>
        <taxon>Tracheophyta</taxon>
        <taxon>Spermatophyta</taxon>
        <taxon>Magnoliopsida</taxon>
        <taxon>eudicotyledons</taxon>
        <taxon>Gunneridae</taxon>
        <taxon>Pentapetalae</taxon>
        <taxon>rosids</taxon>
        <taxon>fabids</taxon>
        <taxon>Fagales</taxon>
        <taxon>Myricaceae</taxon>
        <taxon>Morella</taxon>
    </lineage>
</organism>
<dbReference type="FunFam" id="3.40.50.300:FF:001335">
    <property type="entry name" value="DNA mismatch repair protein"/>
    <property type="match status" value="1"/>
</dbReference>
<dbReference type="InterPro" id="IPR027417">
    <property type="entry name" value="P-loop_NTPase"/>
</dbReference>
<dbReference type="SUPFAM" id="SSF48371">
    <property type="entry name" value="ARM repeat"/>
    <property type="match status" value="1"/>
</dbReference>
<dbReference type="Pfam" id="PF01369">
    <property type="entry name" value="Sec7"/>
    <property type="match status" value="1"/>
</dbReference>
<sequence>MKPVIPRKLVQVVTPSTATDGNIGPDAVHLLAIKEGNYALDNGSVIYGFAFVDCAALRIWVGSINDDASCAALGALLMQVWLIYCLLCPAMLQLSPVQSITDFLDASEVRNLVHLKGYFKASANLWSHVLDSVMHLDIALSALGGLISHLSRLMCVTSSGKRLLRNWICHPLKDIEAINNRLNVVEELIANSEVMSLVSQYLHKLPDLERLLGRIKASVQSSASLLVPLFGKKLLKQRIKVFGSLVKGLRIGLDFLMLLQTEGHIISSLSKVCRLPTLSGGDGLDQFLTQFEAAVDSEFPNYQNHDATDSDAETLSILIELLIEKVSEWVEVIHAINSIDVLRSFAFTASFSCGAMARPFLLPPSKNMATGQETRGPILKIKGLWHPYALGENGGLPVPNDVILGKDTDGYHARTMLLTGPNMGGKSTLLRATCLAVILAQLGCYVPCEMCVLSLVDIIFTRLGATDRIMSGESTFFVECTETASVLQNATQDSLVILDELGRGTSTFDGYAIAYAVFRNLVEKVNCRLLFATHYHPLTKEFATHPHVTLQHMACTFKSKSECYSKGEQELVFLYRLTSGACPESYGLQVALMAGIPEQVVEAASKAGQGMKESLGKSFRSCERRSEFSTLHEEWLKMLMGVSHTGESNLDENDAVDTLFCLWHELKSSYRLAMEIASDQNQDTDQTNRRSCRETMTDSAAKSRRKELGISCMLNTEVGAVLAVIRRPPLEPAPQHFSLEDHFDSGILHSLKSLRALLFNPHQEWRTLEPSIYLTPFLNIIQSDDIPGTATGVALSAILKILRLEIFDQKTPGAKDALNSVVTGITSCRLEKSDPVSEDAVMLKILQVLTGVMKHRASVLLSDHEVCTIVNTCFQVVQQSASRGDLLQRSARYTMHELIQIIFSRLPDVEINDGDDLESESDTEYGDVGGDLDSGYGVRCAVDIFHFLCSLLNVVEVVETEGSTFHTADEDVQLFALVLINSAIELSGDGIGRHPKLLRMIQDDLFHHLIHYGTRSSPLVLSMICSTVLNVYHFLRRFIRLQLEAFFTYVLHRVARLGSPIPLQEVALEGIINFCRQPTFMIEVYANYDCEPLSRSLFEETGKLLCKNSFPMASTVTTLQVEAFEGLATMIHNIADNINREDDSIPCGPYLVEITKYSPFWEERSKDELESWVEFVRLRKAQKKKILIAANHFNRDEKKGLEYLKLSKLVSDPPDPKAHAYFFRYTTGLNKNQIGDYLGDPDQFHIEVLKEFTNTFTFSGMILDTALRTYLETFRLPGEAQKIQRILEAFSERFYDQQSSNVFASKDAVFILCYSLIMLNTDQHNPQVRKKMTEEEFIRNNRAINGGQDLPREYLSELFHSISNHAITLFGHSGVELEMNPSRWIELMNRSKLTQNFIPCNFDRRLGRDMFACIAGPSVASLSAFFEHTDEEELLHESIEVMFSIARIAQYGLEDTLDELLASFCKFTTLLNPYASAEETLFVFSNDMKPKMATLAVFTIANNFGKSIRGGWINIVDCLLKLKRLKLLPQSVIEFDTAFTSSEIPKESESAIIFPARNPKFGSHSRSRQASGTVSRFSHFLSLESVEDSLSLNVSEFEQNLKIIKQCRIGNIFSNSSTLPDDALFNLGRSLIFAAAGKGQKFNTPVEEEETVGFCWDLVVAIALANIQRFPAFWPNFHDYMLAVAQFPTFSAVPFAEKAIECLLKISLKLLSTCRHERFPEELIFKSINLMWKLDKEILDTCCEFITQSVNKILTEYPANLQTQLGWKSVLHLLSVTGRHPETYEQGVETLIMLMSDGTHVSRTNYAYCIDCAFGFVALKNSPLEKNLKILELMADSVNLLSQWHRNPGSESGNNFSIASSTSNSSIEDLRSPVSSNVAINLFVKLGEALRKTSLARREELRNHAILALRKSFTVAEDLDFTSNNCINCLSHVIFAMIDDLHEKMLEYSRRENSEREMRSMEGTLKMAMQLLTDVYLQFLKRISQSPGFRTFWLGVLRRMDTCMKADLGEHGQSTVEELVPHLLRKMILEMKEREILVKSEGDDLWEITYIQIQWIAPSLKDELFPEEIF</sequence>
<evidence type="ECO:0000256" key="2">
    <source>
        <dbReference type="ARBA" id="ARBA00004514"/>
    </source>
</evidence>
<dbReference type="SMART" id="SM00222">
    <property type="entry name" value="Sec7"/>
    <property type="match status" value="1"/>
</dbReference>
<dbReference type="SUPFAM" id="SSF48425">
    <property type="entry name" value="Sec7 domain"/>
    <property type="match status" value="1"/>
</dbReference>
<name>A0A6A1UK23_9ROSI</name>
<dbReference type="Pfam" id="PF12783">
    <property type="entry name" value="Sec7-like_HUS"/>
    <property type="match status" value="1"/>
</dbReference>
<dbReference type="FunFam" id="1.10.1000.11:FF:000002">
    <property type="entry name" value="Cytohesin 1"/>
    <property type="match status" value="1"/>
</dbReference>
<dbReference type="GO" id="GO:0016020">
    <property type="term" value="C:membrane"/>
    <property type="evidence" value="ECO:0007669"/>
    <property type="project" value="UniProtKB-SubCell"/>
</dbReference>
<evidence type="ECO:0000313" key="9">
    <source>
        <dbReference type="Proteomes" id="UP000516437"/>
    </source>
</evidence>
<feature type="domain" description="SEC7" evidence="7">
    <location>
        <begin position="1180"/>
        <end position="1365"/>
    </location>
</feature>
<reference evidence="8 9" key="1">
    <citation type="journal article" date="2019" name="Plant Biotechnol. J.">
        <title>The red bayberry genome and genetic basis of sex determination.</title>
        <authorList>
            <person name="Jia H.M."/>
            <person name="Jia H.J."/>
            <person name="Cai Q.L."/>
            <person name="Wang Y."/>
            <person name="Zhao H.B."/>
            <person name="Yang W.F."/>
            <person name="Wang G.Y."/>
            <person name="Li Y.H."/>
            <person name="Zhan D.L."/>
            <person name="Shen Y.T."/>
            <person name="Niu Q.F."/>
            <person name="Chang L."/>
            <person name="Qiu J."/>
            <person name="Zhao L."/>
            <person name="Xie H.B."/>
            <person name="Fu W.Y."/>
            <person name="Jin J."/>
            <person name="Li X.W."/>
            <person name="Jiao Y."/>
            <person name="Zhou C.C."/>
            <person name="Tu T."/>
            <person name="Chai C.Y."/>
            <person name="Gao J.L."/>
            <person name="Fan L.J."/>
            <person name="van de Weg E."/>
            <person name="Wang J.Y."/>
            <person name="Gao Z.S."/>
        </authorList>
    </citation>
    <scope>NUCLEOTIDE SEQUENCE [LARGE SCALE GENOMIC DNA]</scope>
    <source>
        <tissue evidence="8">Leaves</tissue>
    </source>
</reference>
<dbReference type="CDD" id="cd03286">
    <property type="entry name" value="ABC_MSH6_euk"/>
    <property type="match status" value="1"/>
</dbReference>
<dbReference type="PANTHER" id="PTHR10663">
    <property type="entry name" value="GUANYL-NUCLEOTIDE EXCHANGE FACTOR"/>
    <property type="match status" value="1"/>
</dbReference>
<dbReference type="EMBL" id="RXIC02000215">
    <property type="protein sequence ID" value="KAB1200147.1"/>
    <property type="molecule type" value="Genomic_DNA"/>
</dbReference>
<dbReference type="SMART" id="SM00534">
    <property type="entry name" value="MUTSac"/>
    <property type="match status" value="1"/>
</dbReference>
<evidence type="ECO:0000256" key="4">
    <source>
        <dbReference type="ARBA" id="ARBA00022741"/>
    </source>
</evidence>
<keyword evidence="3" id="KW-0344">Guanine-nucleotide releasing factor</keyword>
<comment type="caution">
    <text evidence="8">The sequence shown here is derived from an EMBL/GenBank/DDBJ whole genome shotgun (WGS) entry which is preliminary data.</text>
</comment>
<keyword evidence="6" id="KW-0238">DNA-binding</keyword>
<dbReference type="Gene3D" id="3.40.50.300">
    <property type="entry name" value="P-loop containing nucleotide triphosphate hydrolases"/>
    <property type="match status" value="1"/>
</dbReference>
<dbReference type="Gene3D" id="1.10.1000.11">
    <property type="entry name" value="Arf Nucleotide-binding Site Opener,domain 2"/>
    <property type="match status" value="1"/>
</dbReference>
<keyword evidence="9" id="KW-1185">Reference proteome</keyword>
<dbReference type="Gene3D" id="1.10.220.20">
    <property type="match status" value="1"/>
</dbReference>
<keyword evidence="5" id="KW-0067">ATP-binding</keyword>
<dbReference type="InterPro" id="IPR000432">
    <property type="entry name" value="DNA_mismatch_repair_MutS_C"/>
</dbReference>
<dbReference type="InterPro" id="IPR016024">
    <property type="entry name" value="ARM-type_fold"/>
</dbReference>
<dbReference type="InterPro" id="IPR032691">
    <property type="entry name" value="Mon2/Sec7/BIG1-like_HUS"/>
</dbReference>
<dbReference type="InterPro" id="IPR000904">
    <property type="entry name" value="Sec7_dom"/>
</dbReference>
<dbReference type="GO" id="GO:0006298">
    <property type="term" value="P:mismatch repair"/>
    <property type="evidence" value="ECO:0007669"/>
    <property type="project" value="InterPro"/>
</dbReference>
<proteinExistence type="predicted"/>
<dbReference type="SMART" id="SM00533">
    <property type="entry name" value="MUTSd"/>
    <property type="match status" value="1"/>
</dbReference>
<evidence type="ECO:0000256" key="6">
    <source>
        <dbReference type="ARBA" id="ARBA00023125"/>
    </source>
</evidence>
<dbReference type="Pfam" id="PF05192">
    <property type="entry name" value="MutS_III"/>
    <property type="match status" value="1"/>
</dbReference>
<evidence type="ECO:0000256" key="3">
    <source>
        <dbReference type="ARBA" id="ARBA00022658"/>
    </source>
</evidence>
<comment type="subcellular location">
    <subcellularLocation>
        <location evidence="2">Cytoplasm</location>
        <location evidence="2">Cytosol</location>
    </subcellularLocation>
    <subcellularLocation>
        <location evidence="1">Membrane</location>
        <topology evidence="1">Peripheral membrane protein</topology>
        <orientation evidence="1">Cytoplasmic side</orientation>
    </subcellularLocation>
</comment>
<accession>A0A6A1UK23</accession>
<evidence type="ECO:0000256" key="5">
    <source>
        <dbReference type="ARBA" id="ARBA00022840"/>
    </source>
</evidence>
<dbReference type="GO" id="GO:0005524">
    <property type="term" value="F:ATP binding"/>
    <property type="evidence" value="ECO:0007669"/>
    <property type="project" value="UniProtKB-KW"/>
</dbReference>
<dbReference type="OrthoDB" id="430364at2759"/>
<dbReference type="GO" id="GO:0005085">
    <property type="term" value="F:guanyl-nucleotide exchange factor activity"/>
    <property type="evidence" value="ECO:0007669"/>
    <property type="project" value="UniProtKB-KW"/>
</dbReference>
<dbReference type="GO" id="GO:0005829">
    <property type="term" value="C:cytosol"/>
    <property type="evidence" value="ECO:0007669"/>
    <property type="project" value="UniProtKB-SubCell"/>
</dbReference>
<keyword evidence="4" id="KW-0547">Nucleotide-binding</keyword>
<dbReference type="PROSITE" id="PS00486">
    <property type="entry name" value="DNA_MISMATCH_REPAIR_2"/>
    <property type="match status" value="1"/>
</dbReference>
<dbReference type="PANTHER" id="PTHR10663:SF322">
    <property type="entry name" value="ARF GUANINE-NUCLEOTIDE EXCHANGE FACTOR GNL2"/>
    <property type="match status" value="1"/>
</dbReference>
<dbReference type="GO" id="GO:0030983">
    <property type="term" value="F:mismatched DNA binding"/>
    <property type="evidence" value="ECO:0007669"/>
    <property type="project" value="InterPro"/>
</dbReference>
<dbReference type="Proteomes" id="UP000516437">
    <property type="component" value="Unassembled WGS sequence"/>
</dbReference>
<dbReference type="Gene3D" id="1.10.1420.10">
    <property type="match status" value="1"/>
</dbReference>
<gene>
    <name evidence="8" type="ORF">CJ030_MR0G007998</name>
</gene>
<dbReference type="SUPFAM" id="SSF48334">
    <property type="entry name" value="DNA repair protein MutS, domain III"/>
    <property type="match status" value="1"/>
</dbReference>
<dbReference type="InterPro" id="IPR023394">
    <property type="entry name" value="Sec7_C_sf"/>
</dbReference>
<protein>
    <submittedName>
        <fullName evidence="8">ARF guanine-nucleotide exchange factor GNL2</fullName>
    </submittedName>
</protein>
<evidence type="ECO:0000313" key="8">
    <source>
        <dbReference type="EMBL" id="KAB1200147.1"/>
    </source>
</evidence>
<dbReference type="Pfam" id="PF00488">
    <property type="entry name" value="MutS_V"/>
    <property type="match status" value="1"/>
</dbReference>
<dbReference type="InterPro" id="IPR036187">
    <property type="entry name" value="DNA_mismatch_repair_MutS_sf"/>
</dbReference>